<accession>W7U690</accession>
<keyword evidence="6 7" id="KW-0206">Cytoskeleton</keyword>
<dbReference type="GO" id="GO:0008290">
    <property type="term" value="C:F-actin capping protein complex"/>
    <property type="evidence" value="ECO:0007669"/>
    <property type="project" value="UniProtKB-UniRule"/>
</dbReference>
<dbReference type="Gene3D" id="1.20.58.570">
    <property type="match status" value="1"/>
</dbReference>
<comment type="similarity">
    <text evidence="2 7">Belongs to the F-actin-capping protein beta subunit family.</text>
</comment>
<evidence type="ECO:0000256" key="5">
    <source>
        <dbReference type="ARBA" id="ARBA00023203"/>
    </source>
</evidence>
<evidence type="ECO:0000313" key="9">
    <source>
        <dbReference type="EMBL" id="EWM28164.1"/>
    </source>
</evidence>
<dbReference type="Proteomes" id="UP000019335">
    <property type="component" value="Chromosome 5"/>
</dbReference>
<dbReference type="InterPro" id="IPR001698">
    <property type="entry name" value="CAPZB"/>
</dbReference>
<evidence type="ECO:0000256" key="8">
    <source>
        <dbReference type="SAM" id="MobiDB-lite"/>
    </source>
</evidence>
<keyword evidence="4 7" id="KW-0963">Cytoplasm</keyword>
<evidence type="ECO:0000256" key="2">
    <source>
        <dbReference type="ARBA" id="ARBA00006039"/>
    </source>
</evidence>
<keyword evidence="5 7" id="KW-0009">Actin-binding</keyword>
<dbReference type="Gene3D" id="3.90.1150.210">
    <property type="entry name" value="F-actin capping protein, beta subunit"/>
    <property type="match status" value="1"/>
</dbReference>
<dbReference type="OrthoDB" id="9979678at2759"/>
<evidence type="ECO:0000313" key="10">
    <source>
        <dbReference type="Proteomes" id="UP000019335"/>
    </source>
</evidence>
<dbReference type="EMBL" id="AZIL01000352">
    <property type="protein sequence ID" value="EWM28164.1"/>
    <property type="molecule type" value="Genomic_DNA"/>
</dbReference>
<organism evidence="9 10">
    <name type="scientific">Nannochloropsis gaditana</name>
    <dbReference type="NCBI Taxonomy" id="72520"/>
    <lineage>
        <taxon>Eukaryota</taxon>
        <taxon>Sar</taxon>
        <taxon>Stramenopiles</taxon>
        <taxon>Ochrophyta</taxon>
        <taxon>Eustigmatophyceae</taxon>
        <taxon>Eustigmatales</taxon>
        <taxon>Monodopsidaceae</taxon>
        <taxon>Nannochloropsis</taxon>
    </lineage>
</organism>
<dbReference type="Pfam" id="PF01115">
    <property type="entry name" value="F_actin_cap_B"/>
    <property type="match status" value="1"/>
</dbReference>
<evidence type="ECO:0000256" key="7">
    <source>
        <dbReference type="RuleBase" id="RU365078"/>
    </source>
</evidence>
<sequence>MRDATASSQEQLRACLNLMRRLPPYKQQKNLQELQLLVPSIVGEELLQRVDVPLEEGIDMKTNQPYLLCAFNREGSSHRSPWSNLYFPPAPSPSSLFYPSHYLRSLEVKANAAFQIYRELYYDGQGVSSVYLWELSDEDADISETAGAATTSGSTASPRVGFAGCFAIKKGVLGDRSRRHGTWDATHVVEVQPLCSAVGRADILAHYKLTSTIQVSLFASSDESEDVCAACVITKFVEATHPVVESTGGHISNVGRMIEDLEIKLRGDLGALYLQRTCDIVEKVRRSSATTKSKGGGVYGENSAEGTRARQRPAEVLSVGQASFSSEHQKSLFAAIARRNAERESNHKDYIYEA</sequence>
<dbReference type="GO" id="GO:0000902">
    <property type="term" value="P:cell morphogenesis"/>
    <property type="evidence" value="ECO:0007669"/>
    <property type="project" value="TreeGrafter"/>
</dbReference>
<comment type="subcellular location">
    <subcellularLocation>
        <location evidence="1 7">Cytoplasm</location>
        <location evidence="1 7">Cytoskeleton</location>
    </subcellularLocation>
</comment>
<evidence type="ECO:0000256" key="6">
    <source>
        <dbReference type="ARBA" id="ARBA00023212"/>
    </source>
</evidence>
<dbReference type="SUPFAM" id="SSF90096">
    <property type="entry name" value="Subunits of heterodimeric actin filament capping protein Capz"/>
    <property type="match status" value="1"/>
</dbReference>
<dbReference type="InterPro" id="IPR037282">
    <property type="entry name" value="CapZ_alpha/beta"/>
</dbReference>
<keyword evidence="10" id="KW-1185">Reference proteome</keyword>
<protein>
    <recommendedName>
        <fullName evidence="7">F-actin-capping protein subunit beta</fullName>
    </recommendedName>
</protein>
<evidence type="ECO:0000256" key="3">
    <source>
        <dbReference type="ARBA" id="ARBA00022467"/>
    </source>
</evidence>
<name>W7U690_9STRA</name>
<gene>
    <name evidence="9" type="ORF">Naga_100004g104</name>
</gene>
<reference evidence="9 10" key="1">
    <citation type="journal article" date="2014" name="Mol. Plant">
        <title>Chromosome Scale Genome Assembly and Transcriptome Profiling of Nannochloropsis gaditana in Nitrogen Depletion.</title>
        <authorList>
            <person name="Corteggiani Carpinelli E."/>
            <person name="Telatin A."/>
            <person name="Vitulo N."/>
            <person name="Forcato C."/>
            <person name="D'Angelo M."/>
            <person name="Schiavon R."/>
            <person name="Vezzi A."/>
            <person name="Giacometti G.M."/>
            <person name="Morosinotto T."/>
            <person name="Valle G."/>
        </authorList>
    </citation>
    <scope>NUCLEOTIDE SEQUENCE [LARGE SCALE GENOMIC DNA]</scope>
    <source>
        <strain evidence="9 10">B-31</strain>
    </source>
</reference>
<dbReference type="InterPro" id="IPR043175">
    <property type="entry name" value="CAPZB_N"/>
</dbReference>
<dbReference type="PANTHER" id="PTHR10619">
    <property type="entry name" value="F-ACTIN-CAPPING PROTEIN SUBUNIT BETA"/>
    <property type="match status" value="1"/>
</dbReference>
<evidence type="ECO:0000256" key="4">
    <source>
        <dbReference type="ARBA" id="ARBA00022490"/>
    </source>
</evidence>
<evidence type="ECO:0000256" key="1">
    <source>
        <dbReference type="ARBA" id="ARBA00004245"/>
    </source>
</evidence>
<dbReference type="PANTHER" id="PTHR10619:SF0">
    <property type="entry name" value="F-ACTIN-CAPPING PROTEIN SUBUNIT BETA ISOFORMS 1 AND 2"/>
    <property type="match status" value="1"/>
</dbReference>
<proteinExistence type="inferred from homology"/>
<dbReference type="GO" id="GO:0051015">
    <property type="term" value="F:actin filament binding"/>
    <property type="evidence" value="ECO:0007669"/>
    <property type="project" value="TreeGrafter"/>
</dbReference>
<dbReference type="PRINTS" id="PR00192">
    <property type="entry name" value="FACTINCAPB"/>
</dbReference>
<dbReference type="AlphaFoldDB" id="W7U690"/>
<comment type="subunit">
    <text evidence="7">Heterodimer of an alpha and a beta subunit.</text>
</comment>
<dbReference type="InterPro" id="IPR042276">
    <property type="entry name" value="CapZ_alpha/beta_2"/>
</dbReference>
<comment type="function">
    <text evidence="7">F-actin-capping proteins bind in a Ca(2+)-independent manner to the fast growing ends of actin filaments (barbed end) thereby blocking the exchange of subunits at these ends. Unlike other capping proteins (such as gelsolin and severin), these proteins do not sever actin filaments.</text>
</comment>
<dbReference type="GO" id="GO:0051016">
    <property type="term" value="P:barbed-end actin filament capping"/>
    <property type="evidence" value="ECO:0007669"/>
    <property type="project" value="UniProtKB-UniRule"/>
</dbReference>
<comment type="caution">
    <text evidence="9">The sequence shown here is derived from an EMBL/GenBank/DDBJ whole genome shotgun (WGS) entry which is preliminary data.</text>
</comment>
<keyword evidence="3 7" id="KW-0117">Actin capping</keyword>
<feature type="region of interest" description="Disordered" evidence="8">
    <location>
        <begin position="290"/>
        <end position="322"/>
    </location>
</feature>